<dbReference type="Proteomes" id="UP000026961">
    <property type="component" value="Chromosome 11"/>
</dbReference>
<proteinExistence type="predicted"/>
<evidence type="ECO:0000313" key="2">
    <source>
        <dbReference type="Proteomes" id="UP000026961"/>
    </source>
</evidence>
<organism evidence="1">
    <name type="scientific">Oryza glumipatula</name>
    <dbReference type="NCBI Taxonomy" id="40148"/>
    <lineage>
        <taxon>Eukaryota</taxon>
        <taxon>Viridiplantae</taxon>
        <taxon>Streptophyta</taxon>
        <taxon>Embryophyta</taxon>
        <taxon>Tracheophyta</taxon>
        <taxon>Spermatophyta</taxon>
        <taxon>Magnoliopsida</taxon>
        <taxon>Liliopsida</taxon>
        <taxon>Poales</taxon>
        <taxon>Poaceae</taxon>
        <taxon>BOP clade</taxon>
        <taxon>Oryzoideae</taxon>
        <taxon>Oryzeae</taxon>
        <taxon>Oryzinae</taxon>
        <taxon>Oryza</taxon>
    </lineage>
</organism>
<keyword evidence="2" id="KW-1185">Reference proteome</keyword>
<dbReference type="HOGENOM" id="CLU_2487039_0_0_1"/>
<reference evidence="1" key="1">
    <citation type="submission" date="2015-04" db="UniProtKB">
        <authorList>
            <consortium name="EnsemblPlants"/>
        </authorList>
    </citation>
    <scope>IDENTIFICATION</scope>
</reference>
<name>A0A0E0BKA2_9ORYZ</name>
<protein>
    <submittedName>
        <fullName evidence="1">Uncharacterized protein</fullName>
    </submittedName>
</protein>
<dbReference type="AlphaFoldDB" id="A0A0E0BKA2"/>
<reference evidence="1" key="2">
    <citation type="submission" date="2018-05" db="EMBL/GenBank/DDBJ databases">
        <title>OgluRS3 (Oryza glumaepatula Reference Sequence Version 3).</title>
        <authorList>
            <person name="Zhang J."/>
            <person name="Kudrna D."/>
            <person name="Lee S."/>
            <person name="Talag J."/>
            <person name="Welchert J."/>
            <person name="Wing R.A."/>
        </authorList>
    </citation>
    <scope>NUCLEOTIDE SEQUENCE [LARGE SCALE GENOMIC DNA]</scope>
</reference>
<accession>A0A0E0BKA2</accession>
<sequence length="87" mass="9361">MDSSVGSAGRMMEEVANEGSDVLGERKGLNMLQNALVQADIDEASSKKMRSARLCKKSTSIAAEACLVYQTLPGIRYLGCYQALDLT</sequence>
<dbReference type="EnsemblPlants" id="OGLUM11G16590.1">
    <property type="protein sequence ID" value="OGLUM11G16590.1"/>
    <property type="gene ID" value="OGLUM11G16590"/>
</dbReference>
<evidence type="ECO:0000313" key="1">
    <source>
        <dbReference type="EnsemblPlants" id="OGLUM11G16590.1"/>
    </source>
</evidence>
<dbReference type="Gramene" id="OGLUM11G16590.1">
    <property type="protein sequence ID" value="OGLUM11G16590.1"/>
    <property type="gene ID" value="OGLUM11G16590"/>
</dbReference>